<dbReference type="Gene3D" id="2.60.40.10">
    <property type="entry name" value="Immunoglobulins"/>
    <property type="match status" value="1"/>
</dbReference>
<dbReference type="PROSITE" id="PS50835">
    <property type="entry name" value="IG_LIKE"/>
    <property type="match status" value="1"/>
</dbReference>
<gene>
    <name evidence="2" type="ORF">GEV33_004876</name>
</gene>
<dbReference type="SUPFAM" id="SSF48726">
    <property type="entry name" value="Immunoglobulin"/>
    <property type="match status" value="1"/>
</dbReference>
<dbReference type="InterPro" id="IPR036179">
    <property type="entry name" value="Ig-like_dom_sf"/>
</dbReference>
<accession>A0A8J6HFM7</accession>
<organism evidence="2 3">
    <name type="scientific">Tenebrio molitor</name>
    <name type="common">Yellow mealworm beetle</name>
    <dbReference type="NCBI Taxonomy" id="7067"/>
    <lineage>
        <taxon>Eukaryota</taxon>
        <taxon>Metazoa</taxon>
        <taxon>Ecdysozoa</taxon>
        <taxon>Arthropoda</taxon>
        <taxon>Hexapoda</taxon>
        <taxon>Insecta</taxon>
        <taxon>Pterygota</taxon>
        <taxon>Neoptera</taxon>
        <taxon>Endopterygota</taxon>
        <taxon>Coleoptera</taxon>
        <taxon>Polyphaga</taxon>
        <taxon>Cucujiformia</taxon>
        <taxon>Tenebrionidae</taxon>
        <taxon>Tenebrio</taxon>
    </lineage>
</organism>
<name>A0A8J6HFM7_TENMO</name>
<dbReference type="Proteomes" id="UP000719412">
    <property type="component" value="Unassembled WGS sequence"/>
</dbReference>
<dbReference type="AlphaFoldDB" id="A0A8J6HFM7"/>
<dbReference type="InterPro" id="IPR007110">
    <property type="entry name" value="Ig-like_dom"/>
</dbReference>
<sequence>MNRGDVDEMAVDAPLGVRLHELVNYLKHSDHMYIATFLVDSRVEPSASTTRSLTVAILLIAGSRRRWATSPRSMPNPQYTPGCMHALRKTPVADTAWYPQTGTYPAIIFLRVSSVLLPAFIVVCSVTQSSLVIVWKRGVTLLTAGQQKITADPRITLLGYNLQVRDIRYTDQGDYTCQIGDGSHGDLIHTVEILKHGGRTGTNVLKKITIFALLPSYPATAEETRMLGTHIREESPSNIPYTQFVMQILVLQKHDTCQPGAAK</sequence>
<feature type="domain" description="Ig-like" evidence="1">
    <location>
        <begin position="99"/>
        <end position="194"/>
    </location>
</feature>
<reference evidence="2" key="1">
    <citation type="journal article" date="2020" name="J Insects Food Feed">
        <title>The yellow mealworm (Tenebrio molitor) genome: a resource for the emerging insects as food and feed industry.</title>
        <authorList>
            <person name="Eriksson T."/>
            <person name="Andere A."/>
            <person name="Kelstrup H."/>
            <person name="Emery V."/>
            <person name="Picard C."/>
        </authorList>
    </citation>
    <scope>NUCLEOTIDE SEQUENCE</scope>
    <source>
        <strain evidence="2">Stoneville</strain>
        <tissue evidence="2">Whole head</tissue>
    </source>
</reference>
<protein>
    <recommendedName>
        <fullName evidence="1">Ig-like domain-containing protein</fullName>
    </recommendedName>
</protein>
<keyword evidence="3" id="KW-1185">Reference proteome</keyword>
<dbReference type="InterPro" id="IPR013783">
    <property type="entry name" value="Ig-like_fold"/>
</dbReference>
<evidence type="ECO:0000313" key="2">
    <source>
        <dbReference type="EMBL" id="KAH0817915.1"/>
    </source>
</evidence>
<comment type="caution">
    <text evidence="2">The sequence shown here is derived from an EMBL/GenBank/DDBJ whole genome shotgun (WGS) entry which is preliminary data.</text>
</comment>
<reference evidence="2" key="2">
    <citation type="submission" date="2021-08" db="EMBL/GenBank/DDBJ databases">
        <authorList>
            <person name="Eriksson T."/>
        </authorList>
    </citation>
    <scope>NUCLEOTIDE SEQUENCE</scope>
    <source>
        <strain evidence="2">Stoneville</strain>
        <tissue evidence="2">Whole head</tissue>
    </source>
</reference>
<proteinExistence type="predicted"/>
<evidence type="ECO:0000313" key="3">
    <source>
        <dbReference type="Proteomes" id="UP000719412"/>
    </source>
</evidence>
<dbReference type="EMBL" id="JABDTM020018622">
    <property type="protein sequence ID" value="KAH0817915.1"/>
    <property type="molecule type" value="Genomic_DNA"/>
</dbReference>
<evidence type="ECO:0000259" key="1">
    <source>
        <dbReference type="PROSITE" id="PS50835"/>
    </source>
</evidence>